<evidence type="ECO:0000256" key="4">
    <source>
        <dbReference type="ARBA" id="ARBA00022519"/>
    </source>
</evidence>
<evidence type="ECO:0000256" key="6">
    <source>
        <dbReference type="ARBA" id="ARBA00022989"/>
    </source>
</evidence>
<organism evidence="10 11">
    <name type="scientific">Dactylosporangium sucinum</name>
    <dbReference type="NCBI Taxonomy" id="1424081"/>
    <lineage>
        <taxon>Bacteria</taxon>
        <taxon>Bacillati</taxon>
        <taxon>Actinomycetota</taxon>
        <taxon>Actinomycetes</taxon>
        <taxon>Micromonosporales</taxon>
        <taxon>Micromonosporaceae</taxon>
        <taxon>Dactylosporangium</taxon>
    </lineage>
</organism>
<evidence type="ECO:0000256" key="5">
    <source>
        <dbReference type="ARBA" id="ARBA00022692"/>
    </source>
</evidence>
<keyword evidence="6 8" id="KW-1133">Transmembrane helix</keyword>
<dbReference type="EMBL" id="BMPI01000023">
    <property type="protein sequence ID" value="GGM40250.1"/>
    <property type="molecule type" value="Genomic_DNA"/>
</dbReference>
<feature type="transmembrane region" description="Helical" evidence="8">
    <location>
        <begin position="22"/>
        <end position="45"/>
    </location>
</feature>
<dbReference type="InterPro" id="IPR000515">
    <property type="entry name" value="MetI-like"/>
</dbReference>
<dbReference type="GO" id="GO:0055085">
    <property type="term" value="P:transmembrane transport"/>
    <property type="evidence" value="ECO:0007669"/>
    <property type="project" value="InterPro"/>
</dbReference>
<keyword evidence="7 8" id="KW-0472">Membrane</keyword>
<keyword evidence="5 8" id="KW-0812">Transmembrane</keyword>
<evidence type="ECO:0000256" key="3">
    <source>
        <dbReference type="ARBA" id="ARBA00022475"/>
    </source>
</evidence>
<feature type="domain" description="ABC transmembrane type-1" evidence="9">
    <location>
        <begin position="76"/>
        <end position="264"/>
    </location>
</feature>
<keyword evidence="11" id="KW-1185">Reference proteome</keyword>
<feature type="transmembrane region" description="Helical" evidence="8">
    <location>
        <begin position="246"/>
        <end position="264"/>
    </location>
</feature>
<dbReference type="PANTHER" id="PTHR43357:SF4">
    <property type="entry name" value="INNER MEMBRANE ABC TRANSPORTER PERMEASE PROTEIN YDCV"/>
    <property type="match status" value="1"/>
</dbReference>
<dbReference type="GO" id="GO:0005886">
    <property type="term" value="C:plasma membrane"/>
    <property type="evidence" value="ECO:0007669"/>
    <property type="project" value="UniProtKB-SubCell"/>
</dbReference>
<dbReference type="InterPro" id="IPR035906">
    <property type="entry name" value="MetI-like_sf"/>
</dbReference>
<proteinExistence type="predicted"/>
<feature type="transmembrane region" description="Helical" evidence="8">
    <location>
        <begin position="144"/>
        <end position="168"/>
    </location>
</feature>
<dbReference type="RefSeq" id="WP_190252070.1">
    <property type="nucleotide sequence ID" value="NZ_BMPI01000023.1"/>
</dbReference>
<dbReference type="Gene3D" id="1.10.3720.10">
    <property type="entry name" value="MetI-like"/>
    <property type="match status" value="1"/>
</dbReference>
<evidence type="ECO:0000259" key="9">
    <source>
        <dbReference type="PROSITE" id="PS50928"/>
    </source>
</evidence>
<keyword evidence="2" id="KW-0813">Transport</keyword>
<comment type="caution">
    <text evidence="10">The sequence shown here is derived from an EMBL/GenBank/DDBJ whole genome shotgun (WGS) entry which is preliminary data.</text>
</comment>
<feature type="transmembrane region" description="Helical" evidence="8">
    <location>
        <begin position="114"/>
        <end position="138"/>
    </location>
</feature>
<feature type="transmembrane region" description="Helical" evidence="8">
    <location>
        <begin position="78"/>
        <end position="102"/>
    </location>
</feature>
<protein>
    <submittedName>
        <fullName evidence="10">ABC transporter permease</fullName>
    </submittedName>
</protein>
<evidence type="ECO:0000313" key="11">
    <source>
        <dbReference type="Proteomes" id="UP000642070"/>
    </source>
</evidence>
<gene>
    <name evidence="10" type="ORF">GCM10007977_047020</name>
</gene>
<accession>A0A917WY58</accession>
<keyword evidence="3" id="KW-1003">Cell membrane</keyword>
<keyword evidence="4" id="KW-0997">Cell inner membrane</keyword>
<evidence type="ECO:0000256" key="1">
    <source>
        <dbReference type="ARBA" id="ARBA00004429"/>
    </source>
</evidence>
<comment type="subcellular location">
    <subcellularLocation>
        <location evidence="1">Cell inner membrane</location>
        <topology evidence="1">Multi-pass membrane protein</topology>
    </subcellularLocation>
</comment>
<evidence type="ECO:0000313" key="10">
    <source>
        <dbReference type="EMBL" id="GGM40250.1"/>
    </source>
</evidence>
<evidence type="ECO:0000256" key="2">
    <source>
        <dbReference type="ARBA" id="ARBA00022448"/>
    </source>
</evidence>
<evidence type="ECO:0000256" key="8">
    <source>
        <dbReference type="SAM" id="Phobius"/>
    </source>
</evidence>
<feature type="transmembrane region" description="Helical" evidence="8">
    <location>
        <begin position="189"/>
        <end position="213"/>
    </location>
</feature>
<dbReference type="CDD" id="cd06261">
    <property type="entry name" value="TM_PBP2"/>
    <property type="match status" value="1"/>
</dbReference>
<reference evidence="10" key="1">
    <citation type="journal article" date="2014" name="Int. J. Syst. Evol. Microbiol.">
        <title>Complete genome sequence of Corynebacterium casei LMG S-19264T (=DSM 44701T), isolated from a smear-ripened cheese.</title>
        <authorList>
            <consortium name="US DOE Joint Genome Institute (JGI-PGF)"/>
            <person name="Walter F."/>
            <person name="Albersmeier A."/>
            <person name="Kalinowski J."/>
            <person name="Ruckert C."/>
        </authorList>
    </citation>
    <scope>NUCLEOTIDE SEQUENCE</scope>
    <source>
        <strain evidence="10">JCM 19831</strain>
    </source>
</reference>
<reference evidence="10" key="2">
    <citation type="submission" date="2020-09" db="EMBL/GenBank/DDBJ databases">
        <authorList>
            <person name="Sun Q."/>
            <person name="Ohkuma M."/>
        </authorList>
    </citation>
    <scope>NUCLEOTIDE SEQUENCE</scope>
    <source>
        <strain evidence="10">JCM 19831</strain>
    </source>
</reference>
<dbReference type="PROSITE" id="PS50928">
    <property type="entry name" value="ABC_TM1"/>
    <property type="match status" value="1"/>
</dbReference>
<sequence>MATTNETLVGPRRRVGKERQKVSVFTLVITVLLLLPLVVVAFASLNPDPYLLFPPEGFSLRWFREAFAYPSFRTSLTLSLQIALIVVVVGLLITVPAAVALTRGSGRVQRTVQLAMATPLVTPDILLALGLLIMLSQLSLSNSLVGLVLGHVLVGLPIALQVLVAGLAAVDSNLESAAATLGASRMRAFVAVTLPSMLPAIGSAAVFLFIFSFDNVSISLFLSSPGQTTLPITLFQYLENNADPTVAAMSTILVIVGIAAALLLGRLGGLGQLAGGAERRRR</sequence>
<dbReference type="PANTHER" id="PTHR43357">
    <property type="entry name" value="INNER MEMBRANE ABC TRANSPORTER PERMEASE PROTEIN YDCV"/>
    <property type="match status" value="1"/>
</dbReference>
<name>A0A917WY58_9ACTN</name>
<dbReference type="SUPFAM" id="SSF161098">
    <property type="entry name" value="MetI-like"/>
    <property type="match status" value="1"/>
</dbReference>
<dbReference type="AlphaFoldDB" id="A0A917WY58"/>
<evidence type="ECO:0000256" key="7">
    <source>
        <dbReference type="ARBA" id="ARBA00023136"/>
    </source>
</evidence>
<dbReference type="Proteomes" id="UP000642070">
    <property type="component" value="Unassembled WGS sequence"/>
</dbReference>